<dbReference type="AlphaFoldDB" id="A0AA36M0I6"/>
<protein>
    <submittedName>
        <fullName evidence="1">Uncharacterized protein</fullName>
    </submittedName>
</protein>
<dbReference type="Proteomes" id="UP001176961">
    <property type="component" value="Unassembled WGS sequence"/>
</dbReference>
<evidence type="ECO:0000313" key="1">
    <source>
        <dbReference type="EMBL" id="CAJ0593961.1"/>
    </source>
</evidence>
<sequence>MDILSKRARMTPVQLCILAAFFCCCFALECFTGFKYIKGQSIGTTTQTYAFWPITSASKRHLKAMMSSSVVVTMKICAIQCSHPVYMFLCFCWRHIGVYENYTSYEKASNLAKNLLDIG</sequence>
<keyword evidence="2" id="KW-1185">Reference proteome</keyword>
<evidence type="ECO:0000313" key="2">
    <source>
        <dbReference type="Proteomes" id="UP001176961"/>
    </source>
</evidence>
<reference evidence="1" key="1">
    <citation type="submission" date="2023-07" db="EMBL/GenBank/DDBJ databases">
        <authorList>
            <consortium name="CYATHOMIX"/>
        </authorList>
    </citation>
    <scope>NUCLEOTIDE SEQUENCE</scope>
    <source>
        <strain evidence="1">N/A</strain>
    </source>
</reference>
<accession>A0AA36M0I6</accession>
<name>A0AA36M0I6_CYLNA</name>
<comment type="caution">
    <text evidence="1">The sequence shown here is derived from an EMBL/GenBank/DDBJ whole genome shotgun (WGS) entry which is preliminary data.</text>
</comment>
<organism evidence="1 2">
    <name type="scientific">Cylicocyclus nassatus</name>
    <name type="common">Nematode worm</name>
    <dbReference type="NCBI Taxonomy" id="53992"/>
    <lineage>
        <taxon>Eukaryota</taxon>
        <taxon>Metazoa</taxon>
        <taxon>Ecdysozoa</taxon>
        <taxon>Nematoda</taxon>
        <taxon>Chromadorea</taxon>
        <taxon>Rhabditida</taxon>
        <taxon>Rhabditina</taxon>
        <taxon>Rhabditomorpha</taxon>
        <taxon>Strongyloidea</taxon>
        <taxon>Strongylidae</taxon>
        <taxon>Cylicocyclus</taxon>
    </lineage>
</organism>
<proteinExistence type="predicted"/>
<gene>
    <name evidence="1" type="ORF">CYNAS_LOCUS5944</name>
</gene>
<dbReference type="EMBL" id="CATQJL010000112">
    <property type="protein sequence ID" value="CAJ0593961.1"/>
    <property type="molecule type" value="Genomic_DNA"/>
</dbReference>